<reference evidence="3" key="1">
    <citation type="journal article" date="2006" name="PLoS Biol.">
        <title>Macronuclear genome sequence of the ciliate Tetrahymena thermophila, a model eukaryote.</title>
        <authorList>
            <person name="Eisen J.A."/>
            <person name="Coyne R.S."/>
            <person name="Wu M."/>
            <person name="Wu D."/>
            <person name="Thiagarajan M."/>
            <person name="Wortman J.R."/>
            <person name="Badger J.H."/>
            <person name="Ren Q."/>
            <person name="Amedeo P."/>
            <person name="Jones K.M."/>
            <person name="Tallon L.J."/>
            <person name="Delcher A.L."/>
            <person name="Salzberg S.L."/>
            <person name="Silva J.C."/>
            <person name="Haas B.J."/>
            <person name="Majoros W.H."/>
            <person name="Farzad M."/>
            <person name="Carlton J.M."/>
            <person name="Smith R.K. Jr."/>
            <person name="Garg J."/>
            <person name="Pearlman R.E."/>
            <person name="Karrer K.M."/>
            <person name="Sun L."/>
            <person name="Manning G."/>
            <person name="Elde N.C."/>
            <person name="Turkewitz A.P."/>
            <person name="Asai D.J."/>
            <person name="Wilkes D.E."/>
            <person name="Wang Y."/>
            <person name="Cai H."/>
            <person name="Collins K."/>
            <person name="Stewart B.A."/>
            <person name="Lee S.R."/>
            <person name="Wilamowska K."/>
            <person name="Weinberg Z."/>
            <person name="Ruzzo W.L."/>
            <person name="Wloga D."/>
            <person name="Gaertig J."/>
            <person name="Frankel J."/>
            <person name="Tsao C.-C."/>
            <person name="Gorovsky M.A."/>
            <person name="Keeling P.J."/>
            <person name="Waller R.F."/>
            <person name="Patron N.J."/>
            <person name="Cherry J.M."/>
            <person name="Stover N.A."/>
            <person name="Krieger C.J."/>
            <person name="del Toro C."/>
            <person name="Ryder H.F."/>
            <person name="Williamson S.C."/>
            <person name="Barbeau R.A."/>
            <person name="Hamilton E.P."/>
            <person name="Orias E."/>
        </authorList>
    </citation>
    <scope>NUCLEOTIDE SEQUENCE [LARGE SCALE GENOMIC DNA]</scope>
    <source>
        <strain evidence="3">SB210</strain>
    </source>
</reference>
<feature type="coiled-coil region" evidence="1">
    <location>
        <begin position="150"/>
        <end position="177"/>
    </location>
</feature>
<organism evidence="2 3">
    <name type="scientific">Tetrahymena thermophila (strain SB210)</name>
    <dbReference type="NCBI Taxonomy" id="312017"/>
    <lineage>
        <taxon>Eukaryota</taxon>
        <taxon>Sar</taxon>
        <taxon>Alveolata</taxon>
        <taxon>Ciliophora</taxon>
        <taxon>Intramacronucleata</taxon>
        <taxon>Oligohymenophorea</taxon>
        <taxon>Hymenostomatida</taxon>
        <taxon>Tetrahymenina</taxon>
        <taxon>Tetrahymenidae</taxon>
        <taxon>Tetrahymena</taxon>
    </lineage>
</organism>
<keyword evidence="3" id="KW-1185">Reference proteome</keyword>
<feature type="coiled-coil region" evidence="1">
    <location>
        <begin position="204"/>
        <end position="397"/>
    </location>
</feature>
<dbReference type="GeneID" id="7841714"/>
<protein>
    <submittedName>
        <fullName evidence="2">Uncharacterized protein</fullName>
    </submittedName>
</protein>
<dbReference type="KEGG" id="tet:TTHERM_00088100"/>
<dbReference type="EMBL" id="GG662749">
    <property type="protein sequence ID" value="EAR92514.3"/>
    <property type="molecule type" value="Genomic_DNA"/>
</dbReference>
<gene>
    <name evidence="2" type="ORF">TTHERM_00088100</name>
</gene>
<dbReference type="RefSeq" id="XP_001012759.3">
    <property type="nucleotide sequence ID" value="XM_001012759.3"/>
</dbReference>
<name>Q236I6_TETTS</name>
<dbReference type="AlphaFoldDB" id="Q236I6"/>
<dbReference type="HOGENOM" id="CLU_431831_0_0_1"/>
<dbReference type="InParanoid" id="Q236I6"/>
<dbReference type="Proteomes" id="UP000009168">
    <property type="component" value="Unassembled WGS sequence"/>
</dbReference>
<accession>Q236I6</accession>
<evidence type="ECO:0000313" key="2">
    <source>
        <dbReference type="EMBL" id="EAR92514.3"/>
    </source>
</evidence>
<dbReference type="eggNOG" id="ENOG502T33V">
    <property type="taxonomic scope" value="Eukaryota"/>
</dbReference>
<keyword evidence="1" id="KW-0175">Coiled coil</keyword>
<sequence>MILIMNMDKNQIILSQQVIKTWKSHQQNIVKSVRQNTKLTQKWNYKDLGTMNLLKCVHWKQKDIKKNLLSIEKNQIRSIMKSFRNYKKEKKMQLNFLIVNFKNIRVGKRRLEDLEKIQQENRQKHLNDIEAMNKKELEFRRHSCLDHIEVKEQREKLDKLEKDLKLKMREYESAKQLINTRIEEDISYRRNVLRQEQKYQELQKKDVENQIKEEQAYINQQKQHLRNLEMQLQYLRDENDHLKKDVKELDYIKSEQYKEIQALRDQVRKHKESIEANEERLQHANKQMEILQDQIKILKSEVDQKAHSLEQRQSDQLNLHSVYTMDMERNYNKLVETEKAYSLKLENLRQQSINDNLFLKNENKELSDINLRLEDEVSNLRRELRFIRKKLQEKEGENIDPNTLNYSNTLKLSPTHTQKISRGEKLMEEDLQNQDYRKNLDDIFQEMKSLKEKALFEFNNSLS</sequence>
<evidence type="ECO:0000313" key="3">
    <source>
        <dbReference type="Proteomes" id="UP000009168"/>
    </source>
</evidence>
<evidence type="ECO:0000256" key="1">
    <source>
        <dbReference type="SAM" id="Coils"/>
    </source>
</evidence>
<proteinExistence type="predicted"/>